<dbReference type="EMBL" id="JAWIIJ010000010">
    <property type="protein sequence ID" value="MDV2080003.1"/>
    <property type="molecule type" value="Genomic_DNA"/>
</dbReference>
<dbReference type="Proteomes" id="UP001269819">
    <property type="component" value="Unassembled WGS sequence"/>
</dbReference>
<reference evidence="1 2" key="1">
    <citation type="submission" date="2023-10" db="EMBL/GenBank/DDBJ databases">
        <title>Characteristics and mechanism of a salt-tolerant marine origin heterotrophic nitrifying- aerobic denitrifying bacteria Marinobacter xestospongiae HN1.</title>
        <authorList>
            <person name="Qi R."/>
        </authorList>
    </citation>
    <scope>NUCLEOTIDE SEQUENCE [LARGE SCALE GENOMIC DNA]</scope>
    <source>
        <strain evidence="1 2">HN1</strain>
    </source>
</reference>
<dbReference type="PANTHER" id="PTHR35802">
    <property type="entry name" value="PROTEASE SYNTHASE AND SPORULATION PROTEIN PAI 2"/>
    <property type="match status" value="1"/>
</dbReference>
<gene>
    <name evidence="1" type="ORF">RYS15_15060</name>
</gene>
<dbReference type="PIRSF" id="PIRSF010372">
    <property type="entry name" value="PaiB"/>
    <property type="match status" value="1"/>
</dbReference>
<comment type="caution">
    <text evidence="1">The sequence shown here is derived from an EMBL/GenBank/DDBJ whole genome shotgun (WGS) entry which is preliminary data.</text>
</comment>
<sequence length="211" mass="23732">MYVPEHFQENDQSRLLDHIETLGFGILVLADSQGIEANHLPFLLDRPPSGGPVRLACHVARNNPVWQRLTPEMKVLVIFQGPQAYISPSWYPTKAEHGRAVPTWNYLAIHAEGPARATTDPSWLRHHLSQLTDHHERHRSTPWQLSDAPEAFTNRLMQNIVGIEITIDTLVGKTKASQNQPEKNHAGVIVGLNQEPCSNAHELARMMADEN</sequence>
<dbReference type="InterPro" id="IPR012349">
    <property type="entry name" value="Split_barrel_FMN-bd"/>
</dbReference>
<dbReference type="InterPro" id="IPR007396">
    <property type="entry name" value="TR_PAI2-type"/>
</dbReference>
<evidence type="ECO:0000313" key="2">
    <source>
        <dbReference type="Proteomes" id="UP001269819"/>
    </source>
</evidence>
<accession>A0ABU3W0E0</accession>
<evidence type="ECO:0000313" key="1">
    <source>
        <dbReference type="EMBL" id="MDV2080003.1"/>
    </source>
</evidence>
<dbReference type="PANTHER" id="PTHR35802:SF1">
    <property type="entry name" value="PROTEASE SYNTHASE AND SPORULATION PROTEIN PAI 2"/>
    <property type="match status" value="1"/>
</dbReference>
<proteinExistence type="predicted"/>
<dbReference type="Pfam" id="PF04299">
    <property type="entry name" value="FMN_bind_2"/>
    <property type="match status" value="1"/>
</dbReference>
<protein>
    <submittedName>
        <fullName evidence="1">FMN-binding negative transcriptional regulator</fullName>
    </submittedName>
</protein>
<dbReference type="RefSeq" id="WP_316974466.1">
    <property type="nucleotide sequence ID" value="NZ_JAWIIJ010000010.1"/>
</dbReference>
<organism evidence="1 2">
    <name type="scientific">Marinobacter xestospongiae</name>
    <dbReference type="NCBI Taxonomy" id="994319"/>
    <lineage>
        <taxon>Bacteria</taxon>
        <taxon>Pseudomonadati</taxon>
        <taxon>Pseudomonadota</taxon>
        <taxon>Gammaproteobacteria</taxon>
        <taxon>Pseudomonadales</taxon>
        <taxon>Marinobacteraceae</taxon>
        <taxon>Marinobacter</taxon>
    </lineage>
</organism>
<keyword evidence="2" id="KW-1185">Reference proteome</keyword>
<dbReference type="SUPFAM" id="SSF50475">
    <property type="entry name" value="FMN-binding split barrel"/>
    <property type="match status" value="1"/>
</dbReference>
<dbReference type="Gene3D" id="2.30.110.10">
    <property type="entry name" value="Electron Transport, Fmn-binding Protein, Chain A"/>
    <property type="match status" value="1"/>
</dbReference>
<name>A0ABU3W0E0_9GAMM</name>